<dbReference type="EMBL" id="CAMGYJ010000005">
    <property type="protein sequence ID" value="CAI0418329.1"/>
    <property type="molecule type" value="Genomic_DNA"/>
</dbReference>
<dbReference type="Gene3D" id="2.60.40.760">
    <property type="entry name" value="Expansin, cellulose-binding-like domain"/>
    <property type="match status" value="1"/>
</dbReference>
<dbReference type="InterPro" id="IPR007112">
    <property type="entry name" value="Expansin/allergen_DPBB_dom"/>
</dbReference>
<protein>
    <recommendedName>
        <fullName evidence="6">Expansin-like B1</fullName>
    </recommendedName>
</protein>
<gene>
    <name evidence="4" type="ORF">LITE_LOCUS17614</name>
</gene>
<evidence type="ECO:0008006" key="6">
    <source>
        <dbReference type="Google" id="ProtNLM"/>
    </source>
</evidence>
<dbReference type="SUPFAM" id="SSF49590">
    <property type="entry name" value="PHL pollen allergen"/>
    <property type="match status" value="1"/>
</dbReference>
<dbReference type="Pfam" id="PF01357">
    <property type="entry name" value="Expansin_C"/>
    <property type="match status" value="1"/>
</dbReference>
<evidence type="ECO:0000259" key="2">
    <source>
        <dbReference type="PROSITE" id="PS50842"/>
    </source>
</evidence>
<evidence type="ECO:0000313" key="5">
    <source>
        <dbReference type="Proteomes" id="UP001154282"/>
    </source>
</evidence>
<sequence>MDLSLQYFLLVASLLLMQTLSHAATCNDCFTSSRAAHYPNSDELGTDSGACGYGLFGATLNGGEVAAASDLYQNGIGCGACYKTTDSAASLQALGIIDIEYKRVSCSYPNRNITIKIDENSNYPHYLAFVIWYQQGQRDITAVQLCELLDRSYGAVWTTTSPPTGLLSLRMLFSDENGYETWVVPPTNIPSNWKAGETYDTGVQVNL</sequence>
<dbReference type="PROSITE" id="PS50842">
    <property type="entry name" value="EXPANSIN_EG45"/>
    <property type="match status" value="1"/>
</dbReference>
<dbReference type="InterPro" id="IPR036749">
    <property type="entry name" value="Expansin_CBD_sf"/>
</dbReference>
<keyword evidence="5" id="KW-1185">Reference proteome</keyword>
<evidence type="ECO:0000313" key="4">
    <source>
        <dbReference type="EMBL" id="CAI0418329.1"/>
    </source>
</evidence>
<dbReference type="AlphaFoldDB" id="A0AAV0K7N7"/>
<dbReference type="Gene3D" id="2.40.40.10">
    <property type="entry name" value="RlpA-like domain"/>
    <property type="match status" value="1"/>
</dbReference>
<dbReference type="PROSITE" id="PS50843">
    <property type="entry name" value="EXPANSIN_CBD"/>
    <property type="match status" value="1"/>
</dbReference>
<evidence type="ECO:0000259" key="3">
    <source>
        <dbReference type="PROSITE" id="PS50843"/>
    </source>
</evidence>
<name>A0AAV0K7N7_9ROSI</name>
<proteinExistence type="predicted"/>
<evidence type="ECO:0000256" key="1">
    <source>
        <dbReference type="SAM" id="SignalP"/>
    </source>
</evidence>
<comment type="caution">
    <text evidence="4">The sequence shown here is derived from an EMBL/GenBank/DDBJ whole genome shotgun (WGS) entry which is preliminary data.</text>
</comment>
<accession>A0AAV0K7N7</accession>
<organism evidence="4 5">
    <name type="scientific">Linum tenue</name>
    <dbReference type="NCBI Taxonomy" id="586396"/>
    <lineage>
        <taxon>Eukaryota</taxon>
        <taxon>Viridiplantae</taxon>
        <taxon>Streptophyta</taxon>
        <taxon>Embryophyta</taxon>
        <taxon>Tracheophyta</taxon>
        <taxon>Spermatophyta</taxon>
        <taxon>Magnoliopsida</taxon>
        <taxon>eudicotyledons</taxon>
        <taxon>Gunneridae</taxon>
        <taxon>Pentapetalae</taxon>
        <taxon>rosids</taxon>
        <taxon>fabids</taxon>
        <taxon>Malpighiales</taxon>
        <taxon>Linaceae</taxon>
        <taxon>Linum</taxon>
    </lineage>
</organism>
<reference evidence="4" key="1">
    <citation type="submission" date="2022-08" db="EMBL/GenBank/DDBJ databases">
        <authorList>
            <person name="Gutierrez-Valencia J."/>
        </authorList>
    </citation>
    <scope>NUCLEOTIDE SEQUENCE</scope>
</reference>
<feature type="domain" description="Expansin-like EG45" evidence="2">
    <location>
        <begin position="48"/>
        <end position="126"/>
    </location>
</feature>
<feature type="domain" description="Expansin-like CBD" evidence="3">
    <location>
        <begin position="125"/>
        <end position="201"/>
    </location>
</feature>
<feature type="chain" id="PRO_5043449004" description="Expansin-like B1" evidence="1">
    <location>
        <begin position="24"/>
        <end position="207"/>
    </location>
</feature>
<dbReference type="PANTHER" id="PTHR31692:SF92">
    <property type="entry name" value="EXPANSIN-LIKE B1"/>
    <property type="match status" value="1"/>
</dbReference>
<dbReference type="Proteomes" id="UP001154282">
    <property type="component" value="Unassembled WGS sequence"/>
</dbReference>
<dbReference type="PANTHER" id="PTHR31692">
    <property type="entry name" value="EXPANSIN-B3"/>
    <property type="match status" value="1"/>
</dbReference>
<feature type="signal peptide" evidence="1">
    <location>
        <begin position="1"/>
        <end position="23"/>
    </location>
</feature>
<dbReference type="InterPro" id="IPR036908">
    <property type="entry name" value="RlpA-like_sf"/>
</dbReference>
<dbReference type="SUPFAM" id="SSF50685">
    <property type="entry name" value="Barwin-like endoglucanases"/>
    <property type="match status" value="1"/>
</dbReference>
<dbReference type="GO" id="GO:0009653">
    <property type="term" value="P:anatomical structure morphogenesis"/>
    <property type="evidence" value="ECO:0007669"/>
    <property type="project" value="UniProtKB-ARBA"/>
</dbReference>
<dbReference type="InterPro" id="IPR007117">
    <property type="entry name" value="Expansin_CBD"/>
</dbReference>
<keyword evidence="1" id="KW-0732">Signal</keyword>